<dbReference type="RefSeq" id="WP_078686083.1">
    <property type="nucleotide sequence ID" value="NZ_FUYA01000012.1"/>
</dbReference>
<proteinExistence type="inferred from homology"/>
<feature type="domain" description="Multidrug resistance protein MdtA-like barrel-sandwich hybrid" evidence="7">
    <location>
        <begin position="59"/>
        <end position="191"/>
    </location>
</feature>
<dbReference type="NCBIfam" id="TIGR01730">
    <property type="entry name" value="RND_mfp"/>
    <property type="match status" value="1"/>
</dbReference>
<keyword evidence="3" id="KW-0175">Coiled coil</keyword>
<feature type="coiled-coil region" evidence="3">
    <location>
        <begin position="97"/>
        <end position="127"/>
    </location>
</feature>
<sequence>MKAHLKCIIGVLCVFLSACGGGDNENKAAMQAVPVTAVTVETRDVPIYMQWSGQIVAKNAVDVQARVEGYLQDRLFKEGSQVTEGDMLFHIDPQPFEEELAQTKANLESSKAELARATADLRRYQELIRQDVISRSQFDSVRTEQATLRAEVKRNTAAVETAKINLGYTRIAAPITGKIGESMYDVGALVGPPSNTVLAKITALDSVYVKFALSEKEYLLYTQICEDQHRNHEGQIFNLILGNSREYPLAGRVDMADPEINPKTGTLGVRLEFDNPNNILLPGQFATVRALIHTSKNAVVVPARALLDIQGSKSVYLVKDGKAIAHSVEEGLTVGKIVIIEKGLSKGDKVILGGLQLVRPNAPVQAKDASYPDKEEPKKQKESAPAFPHQSEEG</sequence>
<evidence type="ECO:0000256" key="3">
    <source>
        <dbReference type="SAM" id="Coils"/>
    </source>
</evidence>
<dbReference type="PROSITE" id="PS51257">
    <property type="entry name" value="PROKAR_LIPOPROTEIN"/>
    <property type="match status" value="1"/>
</dbReference>
<feature type="domain" description="Multidrug resistance protein MdtA-like C-terminal permuted SH3" evidence="9">
    <location>
        <begin position="297"/>
        <end position="356"/>
    </location>
</feature>
<dbReference type="InterPro" id="IPR058625">
    <property type="entry name" value="MdtA-like_BSH"/>
</dbReference>
<dbReference type="InterPro" id="IPR058624">
    <property type="entry name" value="MdtA-like_HH"/>
</dbReference>
<dbReference type="AlphaFoldDB" id="A0A1T4X169"/>
<dbReference type="InterPro" id="IPR058627">
    <property type="entry name" value="MdtA-like_C"/>
</dbReference>
<dbReference type="GO" id="GO:0046677">
    <property type="term" value="P:response to antibiotic"/>
    <property type="evidence" value="ECO:0007669"/>
    <property type="project" value="TreeGrafter"/>
</dbReference>
<feature type="domain" description="Multidrug resistance protein MdtA-like beta-barrel" evidence="8">
    <location>
        <begin position="207"/>
        <end position="290"/>
    </location>
</feature>
<dbReference type="Gene3D" id="2.40.30.170">
    <property type="match status" value="1"/>
</dbReference>
<dbReference type="Proteomes" id="UP000189733">
    <property type="component" value="Unassembled WGS sequence"/>
</dbReference>
<dbReference type="Gene3D" id="1.10.287.470">
    <property type="entry name" value="Helix hairpin bin"/>
    <property type="match status" value="1"/>
</dbReference>
<dbReference type="InterPro" id="IPR058626">
    <property type="entry name" value="MdtA-like_b-barrel"/>
</dbReference>
<keyword evidence="11" id="KW-1185">Reference proteome</keyword>
<protein>
    <submittedName>
        <fullName evidence="10">Membrane fusion protein, multidrug efflux system</fullName>
    </submittedName>
</protein>
<dbReference type="InterPro" id="IPR006143">
    <property type="entry name" value="RND_pump_MFP"/>
</dbReference>
<reference evidence="10 11" key="1">
    <citation type="submission" date="2017-02" db="EMBL/GenBank/DDBJ databases">
        <authorList>
            <person name="Peterson S.W."/>
        </authorList>
    </citation>
    <scope>NUCLEOTIDE SEQUENCE [LARGE SCALE GENOMIC DNA]</scope>
    <source>
        <strain evidence="10 11">DSM 18034</strain>
    </source>
</reference>
<comment type="subcellular location">
    <subcellularLocation>
        <location evidence="1">Cell envelope</location>
    </subcellularLocation>
</comment>
<feature type="domain" description="Multidrug resistance protein MdtA-like alpha-helical hairpin" evidence="6">
    <location>
        <begin position="99"/>
        <end position="169"/>
    </location>
</feature>
<dbReference type="OrthoDB" id="9772050at2"/>
<evidence type="ECO:0000259" key="9">
    <source>
        <dbReference type="Pfam" id="PF25967"/>
    </source>
</evidence>
<dbReference type="GO" id="GO:0022857">
    <property type="term" value="F:transmembrane transporter activity"/>
    <property type="evidence" value="ECO:0007669"/>
    <property type="project" value="InterPro"/>
</dbReference>
<name>A0A1T4X169_9BACT</name>
<dbReference type="GO" id="GO:0030313">
    <property type="term" value="C:cell envelope"/>
    <property type="evidence" value="ECO:0007669"/>
    <property type="project" value="UniProtKB-SubCell"/>
</dbReference>
<feature type="region of interest" description="Disordered" evidence="4">
    <location>
        <begin position="363"/>
        <end position="394"/>
    </location>
</feature>
<evidence type="ECO:0000313" key="10">
    <source>
        <dbReference type="EMBL" id="SKA82611.1"/>
    </source>
</evidence>
<dbReference type="Gene3D" id="2.40.50.100">
    <property type="match status" value="1"/>
</dbReference>
<organism evidence="10 11">
    <name type="scientific">Desulfobaculum bizertense DSM 18034</name>
    <dbReference type="NCBI Taxonomy" id="1121442"/>
    <lineage>
        <taxon>Bacteria</taxon>
        <taxon>Pseudomonadati</taxon>
        <taxon>Thermodesulfobacteriota</taxon>
        <taxon>Desulfovibrionia</taxon>
        <taxon>Desulfovibrionales</taxon>
        <taxon>Desulfovibrionaceae</taxon>
        <taxon>Desulfobaculum</taxon>
    </lineage>
</organism>
<gene>
    <name evidence="10" type="ORF">SAMN02745702_02820</name>
</gene>
<comment type="similarity">
    <text evidence="2">Belongs to the membrane fusion protein (MFP) (TC 8.A.1) family.</text>
</comment>
<evidence type="ECO:0000256" key="5">
    <source>
        <dbReference type="SAM" id="SignalP"/>
    </source>
</evidence>
<dbReference type="Pfam" id="PF25944">
    <property type="entry name" value="Beta-barrel_RND"/>
    <property type="match status" value="1"/>
</dbReference>
<dbReference type="SUPFAM" id="SSF111369">
    <property type="entry name" value="HlyD-like secretion proteins"/>
    <property type="match status" value="1"/>
</dbReference>
<evidence type="ECO:0000259" key="7">
    <source>
        <dbReference type="Pfam" id="PF25917"/>
    </source>
</evidence>
<evidence type="ECO:0000259" key="8">
    <source>
        <dbReference type="Pfam" id="PF25944"/>
    </source>
</evidence>
<evidence type="ECO:0000256" key="4">
    <source>
        <dbReference type="SAM" id="MobiDB-lite"/>
    </source>
</evidence>
<evidence type="ECO:0000259" key="6">
    <source>
        <dbReference type="Pfam" id="PF25876"/>
    </source>
</evidence>
<dbReference type="Pfam" id="PF25876">
    <property type="entry name" value="HH_MFP_RND"/>
    <property type="match status" value="1"/>
</dbReference>
<evidence type="ECO:0000256" key="1">
    <source>
        <dbReference type="ARBA" id="ARBA00004196"/>
    </source>
</evidence>
<dbReference type="STRING" id="1121442.SAMN02745702_02820"/>
<dbReference type="EMBL" id="FUYA01000012">
    <property type="protein sequence ID" value="SKA82611.1"/>
    <property type="molecule type" value="Genomic_DNA"/>
</dbReference>
<dbReference type="Pfam" id="PF25917">
    <property type="entry name" value="BSH_RND"/>
    <property type="match status" value="1"/>
</dbReference>
<dbReference type="GO" id="GO:0005886">
    <property type="term" value="C:plasma membrane"/>
    <property type="evidence" value="ECO:0007669"/>
    <property type="project" value="TreeGrafter"/>
</dbReference>
<dbReference type="PANTHER" id="PTHR30158">
    <property type="entry name" value="ACRA/E-RELATED COMPONENT OF DRUG EFFLUX TRANSPORTER"/>
    <property type="match status" value="1"/>
</dbReference>
<accession>A0A1T4X169</accession>
<dbReference type="Gene3D" id="2.40.420.20">
    <property type="match status" value="1"/>
</dbReference>
<dbReference type="Pfam" id="PF25967">
    <property type="entry name" value="RND-MFP_C"/>
    <property type="match status" value="1"/>
</dbReference>
<feature type="chain" id="PRO_5012527045" evidence="5">
    <location>
        <begin position="21"/>
        <end position="394"/>
    </location>
</feature>
<feature type="signal peptide" evidence="5">
    <location>
        <begin position="1"/>
        <end position="20"/>
    </location>
</feature>
<evidence type="ECO:0000256" key="2">
    <source>
        <dbReference type="ARBA" id="ARBA00009477"/>
    </source>
</evidence>
<feature type="compositionally biased region" description="Basic and acidic residues" evidence="4">
    <location>
        <begin position="370"/>
        <end position="382"/>
    </location>
</feature>
<keyword evidence="5" id="KW-0732">Signal</keyword>
<evidence type="ECO:0000313" key="11">
    <source>
        <dbReference type="Proteomes" id="UP000189733"/>
    </source>
</evidence>